<evidence type="ECO:0000256" key="12">
    <source>
        <dbReference type="ARBA" id="ARBA00023125"/>
    </source>
</evidence>
<dbReference type="GO" id="GO:0008270">
    <property type="term" value="F:zinc ion binding"/>
    <property type="evidence" value="ECO:0007669"/>
    <property type="project" value="UniProtKB-KW"/>
</dbReference>
<evidence type="ECO:0000256" key="21">
    <source>
        <dbReference type="SAM" id="MobiDB-lite"/>
    </source>
</evidence>
<evidence type="ECO:0000256" key="5">
    <source>
        <dbReference type="ARBA" id="ARBA00022723"/>
    </source>
</evidence>
<keyword evidence="14" id="KW-0472">Membrane</keyword>
<feature type="region of interest" description="Disordered" evidence="21">
    <location>
        <begin position="623"/>
        <end position="653"/>
    </location>
</feature>
<dbReference type="GO" id="GO:0006405">
    <property type="term" value="P:RNA export from nucleus"/>
    <property type="evidence" value="ECO:0007669"/>
    <property type="project" value="TreeGrafter"/>
</dbReference>
<gene>
    <name evidence="23" type="ORF">GSTENG00017415001</name>
</gene>
<evidence type="ECO:0000256" key="14">
    <source>
        <dbReference type="ARBA" id="ARBA00023136"/>
    </source>
</evidence>
<feature type="region of interest" description="Disordered" evidence="21">
    <location>
        <begin position="692"/>
        <end position="721"/>
    </location>
</feature>
<evidence type="ECO:0000256" key="19">
    <source>
        <dbReference type="ARBA" id="ARBA00079437"/>
    </source>
</evidence>
<feature type="compositionally biased region" description="Pro residues" evidence="21">
    <location>
        <begin position="1347"/>
        <end position="1357"/>
    </location>
</feature>
<dbReference type="GO" id="GO:0005643">
    <property type="term" value="C:nuclear pore"/>
    <property type="evidence" value="ECO:0007669"/>
    <property type="project" value="UniProtKB-SubCell"/>
</dbReference>
<feature type="region of interest" description="Disordered" evidence="21">
    <location>
        <begin position="980"/>
        <end position="1005"/>
    </location>
</feature>
<evidence type="ECO:0000259" key="22">
    <source>
        <dbReference type="PROSITE" id="PS50199"/>
    </source>
</evidence>
<evidence type="ECO:0000256" key="18">
    <source>
        <dbReference type="ARBA" id="ARBA00078197"/>
    </source>
</evidence>
<keyword evidence="9" id="KW-0862">Zinc</keyword>
<dbReference type="Pfam" id="PF00641">
    <property type="entry name" value="Zn_ribbon_RanBP"/>
    <property type="match status" value="4"/>
</dbReference>
<comment type="cofactor">
    <cofactor evidence="1">
        <name>Zn(2+)</name>
        <dbReference type="ChEBI" id="CHEBI:29105"/>
    </cofactor>
</comment>
<feature type="region of interest" description="Disordered" evidence="21">
    <location>
        <begin position="1267"/>
        <end position="1363"/>
    </location>
</feature>
<evidence type="ECO:0000256" key="16">
    <source>
        <dbReference type="ARBA" id="ARBA00060842"/>
    </source>
</evidence>
<evidence type="ECO:0000256" key="10">
    <source>
        <dbReference type="ARBA" id="ARBA00022927"/>
    </source>
</evidence>
<evidence type="ECO:0000256" key="20">
    <source>
        <dbReference type="PROSITE-ProRule" id="PRU00322"/>
    </source>
</evidence>
<dbReference type="GO" id="GO:0008139">
    <property type="term" value="F:nuclear localization sequence binding"/>
    <property type="evidence" value="ECO:0007669"/>
    <property type="project" value="TreeGrafter"/>
</dbReference>
<dbReference type="PANTHER" id="PTHR23193">
    <property type="entry name" value="NUCLEAR PORE COMPLEX PROTEIN NUP"/>
    <property type="match status" value="1"/>
</dbReference>
<feature type="compositionally biased region" description="Basic residues" evidence="21">
    <location>
        <begin position="1329"/>
        <end position="1346"/>
    </location>
</feature>
<evidence type="ECO:0000256" key="8">
    <source>
        <dbReference type="ARBA" id="ARBA00022816"/>
    </source>
</evidence>
<comment type="subcellular location">
    <subcellularLocation>
        <location evidence="2">Nucleus membrane</location>
    </subcellularLocation>
    <subcellularLocation>
        <location evidence="3">Nucleus</location>
        <location evidence="3">Nuclear pore complex</location>
    </subcellularLocation>
</comment>
<feature type="region of interest" description="Disordered" evidence="21">
    <location>
        <begin position="451"/>
        <end position="489"/>
    </location>
</feature>
<dbReference type="GO" id="GO:0003677">
    <property type="term" value="F:DNA binding"/>
    <property type="evidence" value="ECO:0007669"/>
    <property type="project" value="UniProtKB-KW"/>
</dbReference>
<evidence type="ECO:0000256" key="9">
    <source>
        <dbReference type="ARBA" id="ARBA00022833"/>
    </source>
</evidence>
<feature type="region of interest" description="Disordered" evidence="21">
    <location>
        <begin position="1197"/>
        <end position="1247"/>
    </location>
</feature>
<dbReference type="SMART" id="SM00547">
    <property type="entry name" value="ZnF_RBZ"/>
    <property type="match status" value="4"/>
</dbReference>
<dbReference type="InterPro" id="IPR036443">
    <property type="entry name" value="Znf_RanBP2_sf"/>
</dbReference>
<feature type="compositionally biased region" description="Polar residues" evidence="21">
    <location>
        <begin position="198"/>
        <end position="207"/>
    </location>
</feature>
<feature type="compositionally biased region" description="Low complexity" evidence="21">
    <location>
        <begin position="1315"/>
        <end position="1325"/>
    </location>
</feature>
<dbReference type="KEGG" id="tng:GSTEN00017415G001"/>
<dbReference type="GO" id="GO:0017056">
    <property type="term" value="F:structural constituent of nuclear pore"/>
    <property type="evidence" value="ECO:0007669"/>
    <property type="project" value="TreeGrafter"/>
</dbReference>
<feature type="domain" description="RanBP2-type" evidence="22">
    <location>
        <begin position="663"/>
        <end position="693"/>
    </location>
</feature>
<evidence type="ECO:0000256" key="1">
    <source>
        <dbReference type="ARBA" id="ARBA00001947"/>
    </source>
</evidence>
<keyword evidence="11" id="KW-0811">Translocation</keyword>
<feature type="region of interest" description="Disordered" evidence="21">
    <location>
        <begin position="191"/>
        <end position="245"/>
    </location>
</feature>
<reference evidence="23" key="2">
    <citation type="submission" date="2004-02" db="EMBL/GenBank/DDBJ databases">
        <authorList>
            <consortium name="Genoscope"/>
            <consortium name="Whitehead Institute Centre for Genome Research"/>
        </authorList>
    </citation>
    <scope>NUCLEOTIDE SEQUENCE</scope>
</reference>
<evidence type="ECO:0000256" key="17">
    <source>
        <dbReference type="ARBA" id="ARBA00068609"/>
    </source>
</evidence>
<keyword evidence="13" id="KW-0906">Nuclear pore complex</keyword>
<dbReference type="GO" id="GO:0031965">
    <property type="term" value="C:nuclear membrane"/>
    <property type="evidence" value="ECO:0007669"/>
    <property type="project" value="UniProtKB-SubCell"/>
</dbReference>
<feature type="compositionally biased region" description="Low complexity" evidence="21">
    <location>
        <begin position="635"/>
        <end position="653"/>
    </location>
</feature>
<keyword evidence="10" id="KW-0653">Protein transport</keyword>
<reference evidence="23" key="1">
    <citation type="journal article" date="2004" name="Nature">
        <title>Genome duplication in the teleost fish Tetraodon nigroviridis reveals the early vertebrate proto-karyotype.</title>
        <authorList>
            <person name="Jaillon O."/>
            <person name="Aury J.-M."/>
            <person name="Brunet F."/>
            <person name="Petit J.-L."/>
            <person name="Stange-Thomann N."/>
            <person name="Mauceli E."/>
            <person name="Bouneau L."/>
            <person name="Fischer C."/>
            <person name="Ozouf-Costaz C."/>
            <person name="Bernot A."/>
            <person name="Nicaud S."/>
            <person name="Jaffe D."/>
            <person name="Fisher S."/>
            <person name="Lutfalla G."/>
            <person name="Dossat C."/>
            <person name="Segurens B."/>
            <person name="Dasilva C."/>
            <person name="Salanoubat M."/>
            <person name="Levy M."/>
            <person name="Boudet N."/>
            <person name="Castellano S."/>
            <person name="Anthouard V."/>
            <person name="Jubin C."/>
            <person name="Castelli V."/>
            <person name="Katinka M."/>
            <person name="Vacherie B."/>
            <person name="Biemont C."/>
            <person name="Skalli Z."/>
            <person name="Cattolico L."/>
            <person name="Poulain J."/>
            <person name="De Berardinis V."/>
            <person name="Cruaud C."/>
            <person name="Duprat S."/>
            <person name="Brottier P."/>
            <person name="Coutanceau J.-P."/>
            <person name="Gouzy J."/>
            <person name="Parra G."/>
            <person name="Lardier G."/>
            <person name="Chapple C."/>
            <person name="McKernan K.J."/>
            <person name="McEwan P."/>
            <person name="Bosak S."/>
            <person name="Kellis M."/>
            <person name="Volff J.-N."/>
            <person name="Guigo R."/>
            <person name="Zody M.C."/>
            <person name="Mesirov J."/>
            <person name="Lindblad-Toh K."/>
            <person name="Birren B."/>
            <person name="Nusbaum C."/>
            <person name="Kahn D."/>
            <person name="Robinson-Rechavi M."/>
            <person name="Laudet V."/>
            <person name="Schachter V."/>
            <person name="Quetier F."/>
            <person name="Saurin W."/>
            <person name="Scarpelli C."/>
            <person name="Wincker P."/>
            <person name="Lander E.S."/>
            <person name="Weissenbach J."/>
            <person name="Roest Crollius H."/>
        </authorList>
    </citation>
    <scope>NUCLEOTIDE SEQUENCE [LARGE SCALE GENOMIC DNA]</scope>
</reference>
<feature type="region of interest" description="Disordered" evidence="21">
    <location>
        <begin position="35"/>
        <end position="83"/>
    </location>
</feature>
<dbReference type="FunFam" id="4.10.1060.10:FF:000001">
    <property type="entry name" value="Nuclear pore complex protein Nup153"/>
    <property type="match status" value="4"/>
</dbReference>
<dbReference type="Gene3D" id="4.10.1060.10">
    <property type="entry name" value="Zinc finger, RanBP2-type"/>
    <property type="match status" value="4"/>
</dbReference>
<name>Q4SJ00_TETNG</name>
<protein>
    <recommendedName>
        <fullName evidence="17">Nuclear pore complex protein Nup153</fullName>
    </recommendedName>
    <alternativeName>
        <fullName evidence="19">153 kDa nucleoporin</fullName>
    </alternativeName>
    <alternativeName>
        <fullName evidence="18">Nucleoporin Nup153</fullName>
    </alternativeName>
</protein>
<dbReference type="OrthoDB" id="79830at2759"/>
<dbReference type="InterPro" id="IPR013913">
    <property type="entry name" value="Nup153_N"/>
</dbReference>
<feature type="domain" description="RanBP2-type" evidence="22">
    <location>
        <begin position="884"/>
        <end position="913"/>
    </location>
</feature>
<evidence type="ECO:0000256" key="15">
    <source>
        <dbReference type="ARBA" id="ARBA00023242"/>
    </source>
</evidence>
<dbReference type="Pfam" id="PF08604">
    <property type="entry name" value="Nup153"/>
    <property type="match status" value="1"/>
</dbReference>
<feature type="compositionally biased region" description="Low complexity" evidence="21">
    <location>
        <begin position="1497"/>
        <end position="1509"/>
    </location>
</feature>
<dbReference type="PROSITE" id="PS50199">
    <property type="entry name" value="ZF_RANBP2_2"/>
    <property type="match status" value="4"/>
</dbReference>
<feature type="region of interest" description="Disordered" evidence="21">
    <location>
        <begin position="1457"/>
        <end position="1560"/>
    </location>
</feature>
<dbReference type="GO" id="GO:0006606">
    <property type="term" value="P:protein import into nucleus"/>
    <property type="evidence" value="ECO:0007669"/>
    <property type="project" value="TreeGrafter"/>
</dbReference>
<evidence type="ECO:0000256" key="13">
    <source>
        <dbReference type="ARBA" id="ARBA00023132"/>
    </source>
</evidence>
<comment type="similarity">
    <text evidence="16">Belongs to the NUP153 family.</text>
</comment>
<dbReference type="InterPro" id="IPR026054">
    <property type="entry name" value="Nucleoporin"/>
</dbReference>
<feature type="compositionally biased region" description="Pro residues" evidence="21">
    <location>
        <begin position="1527"/>
        <end position="1536"/>
    </location>
</feature>
<keyword evidence="5" id="KW-0479">Metal-binding</keyword>
<feature type="region of interest" description="Disordered" evidence="21">
    <location>
        <begin position="911"/>
        <end position="934"/>
    </location>
</feature>
<organism evidence="23">
    <name type="scientific">Tetraodon nigroviridis</name>
    <name type="common">Spotted green pufferfish</name>
    <name type="synonym">Chelonodon nigroviridis</name>
    <dbReference type="NCBI Taxonomy" id="99883"/>
    <lineage>
        <taxon>Eukaryota</taxon>
        <taxon>Metazoa</taxon>
        <taxon>Chordata</taxon>
        <taxon>Craniata</taxon>
        <taxon>Vertebrata</taxon>
        <taxon>Euteleostomi</taxon>
        <taxon>Actinopterygii</taxon>
        <taxon>Neopterygii</taxon>
        <taxon>Teleostei</taxon>
        <taxon>Neoteleostei</taxon>
        <taxon>Acanthomorphata</taxon>
        <taxon>Eupercaria</taxon>
        <taxon>Tetraodontiformes</taxon>
        <taxon>Tetradontoidea</taxon>
        <taxon>Tetraodontidae</taxon>
        <taxon>Tetraodon</taxon>
    </lineage>
</organism>
<evidence type="ECO:0000256" key="3">
    <source>
        <dbReference type="ARBA" id="ARBA00004567"/>
    </source>
</evidence>
<comment type="caution">
    <text evidence="23">The sequence shown here is derived from an EMBL/GenBank/DDBJ whole genome shotgun (WGS) entry which is preliminary data.</text>
</comment>
<evidence type="ECO:0000256" key="11">
    <source>
        <dbReference type="ARBA" id="ARBA00023010"/>
    </source>
</evidence>
<keyword evidence="6" id="KW-0677">Repeat</keyword>
<dbReference type="EMBL" id="CAAE01014577">
    <property type="protein sequence ID" value="CAF99382.1"/>
    <property type="molecule type" value="Genomic_DNA"/>
</dbReference>
<dbReference type="GO" id="GO:0051028">
    <property type="term" value="P:mRNA transport"/>
    <property type="evidence" value="ECO:0007669"/>
    <property type="project" value="UniProtKB-KW"/>
</dbReference>
<feature type="domain" description="RanBP2-type" evidence="22">
    <location>
        <begin position="802"/>
        <end position="831"/>
    </location>
</feature>
<evidence type="ECO:0000256" key="7">
    <source>
        <dbReference type="ARBA" id="ARBA00022771"/>
    </source>
</evidence>
<accession>Q4SJ00</accession>
<sequence>RPFHVFHQQQSRLISRVTDTVKSIVPSWLQKYFNNENGPEGGGSDQGRDENCQLPPSPPPQPPNGNEEGPPVDGRDSPEPSTSNTGEYISWCLISLKKANFLNSPIYRCCSKHSSMSATEPTTSRASLNFQEFVLSRPPLNRSHLHFTPLDVSSPNLGNSNSLFSQPSMSSAPGPFTTGFSLVKEIKDNLSQHEDDNISTTSGFSSRASDKDVPTTKTASLPQLWSPEMDRSHTGPQPSQSSMKKPAFNLSVFGTSSNASFNNTVLNSSRLGDSPFYPGKTTYGGAAAARSSRNRPGTPYQAPVRRQIKAKPAGAQPCGVTSATARRVLQSLERMSSPLADARRIPASASSPLSRTMDSINLDALHSQAKKKRMDITLPPVQKLVVPSVAPVSGNRSMSFRPTLTPGGVSRPLDKTPAEMVRDAALLYSGPRKGSPTIGYSAPAYPLSSTPAANSVTCGGGKMKRERSSMRASSKRHEEDEVPELPDLPPISLPISSTTALPTFSFTSPLLTATISSTPSVTVTPAKSQEVKIKVSLSPPSVPFTFSSPIVKATPASTPSFSPSVSAHVPVILRTCGLRNPVLCLFFVFPVKPATSKSTDVSDGLFKPAKTLKQGSVLDLLKTPGFSSPVPTGPAPQQTAASPPATTTTSSTSSSAGFGDLFKAVPGWNCDVCLVQNKPSDTKCVCCMTPQPESSSSAPSDGKPPAASSAGPESSSSTSTTTTAGFAAVFTKPAGSWDCDTCLVRNKSDAVKCVACETAKPGTGLKTSLTIPSAFSAIKAESAPASPASTGFVGFGDKFKKPEGAWECDTCMVENKAEDTKCVACMNTKPGNGFLLLDYISGSATGIYLFVFSEKGASAEASAEASTPASAAPVLGFGDAFKKPEGSWECDVCLVQNKAADGACVACQTSRPGAKAEPKGKRREQKGDTIGFPRPDNYSSLFSFYQLVALRPPPPLDPLPQALEASSLEHQRAALLQCPKVSSSGPRLETPPHQPPDSSSERHSEALPRNLLLKAALPLQGSNSAAPRKALSSEPLLTMRSQPASLPQPPDSSLEPLEWCSEPAHPARRARAASALVWLKPRRKHPRPPRLRLSVLLLLLKKKARAWPQQATPSRMLPRRPNPPQRLPKALCLPSWVGQARQLRRHKRTLFLARRLRTKSRLLPHLPLGSRRRRRTWLRHRLHPVLFSAVPTRMVILPPRPPPPEGLPSGSPALHQNRLHPFSHSASRPTRVNRLRRNPRNPLSLSDKAAQILQTLQNRSFLFWLVTRQTPPPPPPPQQQQQPQRPLPPSQPRVCLAAAPPPVSLRLHPPRRARLSLASLRPAPATVLQRRRPSSSARVRRARPRPRLPPPSTPPPARLQLSPSSSVFLPAAPLLPPRLHPLASEQPLPLRPHPQVCARWCFRSHRGVHSEVFRPCVSPFQLHLRLRRHLRSVQRHLVDSGPVRLRPLAHPLDLLSQHRLPKAPPRLEPVPIPLLSSDSRPTPPLRSGPALIPRQVEASSSEPADSEPPTTLQAFSPSEQERQLLRPPLPTQPSPPRPERLELDSALHKRPPLILGIHSL</sequence>
<dbReference type="PROSITE" id="PS01358">
    <property type="entry name" value="ZF_RANBP2_1"/>
    <property type="match status" value="4"/>
</dbReference>
<feature type="domain" description="RanBP2-type" evidence="22">
    <location>
        <begin position="733"/>
        <end position="762"/>
    </location>
</feature>
<evidence type="ECO:0000256" key="2">
    <source>
        <dbReference type="ARBA" id="ARBA00004126"/>
    </source>
</evidence>
<evidence type="ECO:0000313" key="23">
    <source>
        <dbReference type="EMBL" id="CAF99382.1"/>
    </source>
</evidence>
<feature type="non-terminal residue" evidence="23">
    <location>
        <position position="1560"/>
    </location>
</feature>
<keyword evidence="15" id="KW-0539">Nucleus</keyword>
<evidence type="ECO:0000256" key="4">
    <source>
        <dbReference type="ARBA" id="ARBA00022448"/>
    </source>
</evidence>
<keyword evidence="4" id="KW-0813">Transport</keyword>
<proteinExistence type="inferred from homology"/>
<keyword evidence="7 20" id="KW-0863">Zinc-finger</keyword>
<evidence type="ECO:0000256" key="6">
    <source>
        <dbReference type="ARBA" id="ARBA00022737"/>
    </source>
</evidence>
<feature type="compositionally biased region" description="Polar residues" evidence="21">
    <location>
        <begin position="234"/>
        <end position="243"/>
    </location>
</feature>
<feature type="compositionally biased region" description="Basic and acidic residues" evidence="21">
    <location>
        <begin position="1537"/>
        <end position="1547"/>
    </location>
</feature>
<keyword evidence="12" id="KW-0238">DNA-binding</keyword>
<feature type="compositionally biased region" description="Pro residues" evidence="21">
    <location>
        <begin position="1462"/>
        <end position="1472"/>
    </location>
</feature>
<keyword evidence="8" id="KW-0509">mRNA transport</keyword>
<dbReference type="InterPro" id="IPR001876">
    <property type="entry name" value="Znf_RanBP2"/>
</dbReference>
<dbReference type="PANTHER" id="PTHR23193:SF23">
    <property type="entry name" value="NUCLEAR PORE COMPLEX PROTEIN NUP153"/>
    <property type="match status" value="1"/>
</dbReference>
<dbReference type="SUPFAM" id="SSF90209">
    <property type="entry name" value="Ran binding protein zinc finger-like"/>
    <property type="match status" value="4"/>
</dbReference>